<reference evidence="2" key="3">
    <citation type="submission" date="2015-02" db="UniProtKB">
        <authorList>
            <consortium name="EnsemblProtists"/>
        </authorList>
    </citation>
    <scope>IDENTIFICATION</scope>
    <source>
        <strain evidence="2">DAOM BR144</strain>
    </source>
</reference>
<dbReference type="InterPro" id="IPR027417">
    <property type="entry name" value="P-loop_NTPase"/>
</dbReference>
<sequence>MKRSDYRAALEQYQFKDSKPNRERIDDTVEAWNLAVLGMDHLWRELSHLYAADLNNRSHLADMAAQHLLDGFSLELMDGDAAMVNMKWIQGVLNALDAKLPNAKVQILSVMGVQSSGKSTLLNYMFGVRLRTSVSRCTRGVSMQLLKCEDRDKYDYIILMDTEGVRAPEYVGRDDSVWRDNRMATLAVLPADATIVLTKGESTDTINEILPIVLSVHLDSELAYQHGGRLPSKLFFTFNQIDLAERSKMENIVHMLVRQLNTNAGIVEETRRRALSGIS</sequence>
<dbReference type="EMBL" id="GL376604">
    <property type="status" value="NOT_ANNOTATED_CDS"/>
    <property type="molecule type" value="Genomic_DNA"/>
</dbReference>
<dbReference type="PANTHER" id="PTHR22796:SF1">
    <property type="entry name" value="VWFA DOMAIN-CONTAINING PROTEIN"/>
    <property type="match status" value="1"/>
</dbReference>
<dbReference type="Proteomes" id="UP000019132">
    <property type="component" value="Unassembled WGS sequence"/>
</dbReference>
<protein>
    <recommendedName>
        <fullName evidence="1">VLIG-type G domain-containing protein</fullName>
    </recommendedName>
</protein>
<dbReference type="GO" id="GO:0003924">
    <property type="term" value="F:GTPase activity"/>
    <property type="evidence" value="ECO:0007669"/>
    <property type="project" value="InterPro"/>
</dbReference>
<proteinExistence type="predicted"/>
<dbReference type="GO" id="GO:0005525">
    <property type="term" value="F:GTP binding"/>
    <property type="evidence" value="ECO:0007669"/>
    <property type="project" value="InterPro"/>
</dbReference>
<feature type="domain" description="VLIG-type G" evidence="1">
    <location>
        <begin position="102"/>
        <end position="279"/>
    </location>
</feature>
<dbReference type="STRING" id="431595.K3WN04"/>
<reference evidence="3" key="1">
    <citation type="journal article" date="2010" name="Genome Biol.">
        <title>Genome sequence of the necrotrophic plant pathogen Pythium ultimum reveals original pathogenicity mechanisms and effector repertoire.</title>
        <authorList>
            <person name="Levesque C.A."/>
            <person name="Brouwer H."/>
            <person name="Cano L."/>
            <person name="Hamilton J.P."/>
            <person name="Holt C."/>
            <person name="Huitema E."/>
            <person name="Raffaele S."/>
            <person name="Robideau G.P."/>
            <person name="Thines M."/>
            <person name="Win J."/>
            <person name="Zerillo M.M."/>
            <person name="Beakes G.W."/>
            <person name="Boore J.L."/>
            <person name="Busam D."/>
            <person name="Dumas B."/>
            <person name="Ferriera S."/>
            <person name="Fuerstenberg S.I."/>
            <person name="Gachon C.M."/>
            <person name="Gaulin E."/>
            <person name="Govers F."/>
            <person name="Grenville-Briggs L."/>
            <person name="Horner N."/>
            <person name="Hostetler J."/>
            <person name="Jiang R.H."/>
            <person name="Johnson J."/>
            <person name="Krajaejun T."/>
            <person name="Lin H."/>
            <person name="Meijer H.J."/>
            <person name="Moore B."/>
            <person name="Morris P."/>
            <person name="Phuntmart V."/>
            <person name="Puiu D."/>
            <person name="Shetty J."/>
            <person name="Stajich J.E."/>
            <person name="Tripathy S."/>
            <person name="Wawra S."/>
            <person name="van West P."/>
            <person name="Whitty B.R."/>
            <person name="Coutinho P.M."/>
            <person name="Henrissat B."/>
            <person name="Martin F."/>
            <person name="Thomas P.D."/>
            <person name="Tyler B.M."/>
            <person name="De Vries R.P."/>
            <person name="Kamoun S."/>
            <person name="Yandell M."/>
            <person name="Tisserat N."/>
            <person name="Buell C.R."/>
        </authorList>
    </citation>
    <scope>NUCLEOTIDE SEQUENCE</scope>
    <source>
        <strain evidence="3">DAOM:BR144</strain>
    </source>
</reference>
<keyword evidence="3" id="KW-1185">Reference proteome</keyword>
<dbReference type="Pfam" id="PF25683">
    <property type="entry name" value="URGCP_GTPase"/>
    <property type="match status" value="1"/>
</dbReference>
<dbReference type="HOGENOM" id="CLU_999641_0_0_1"/>
<organism evidence="2 3">
    <name type="scientific">Globisporangium ultimum (strain ATCC 200006 / CBS 805.95 / DAOM BR144)</name>
    <name type="common">Pythium ultimum</name>
    <dbReference type="NCBI Taxonomy" id="431595"/>
    <lineage>
        <taxon>Eukaryota</taxon>
        <taxon>Sar</taxon>
        <taxon>Stramenopiles</taxon>
        <taxon>Oomycota</taxon>
        <taxon>Peronosporomycetes</taxon>
        <taxon>Pythiales</taxon>
        <taxon>Pythiaceae</taxon>
        <taxon>Globisporangium</taxon>
    </lineage>
</organism>
<dbReference type="PANTHER" id="PTHR22796">
    <property type="entry name" value="URG4-RELATED"/>
    <property type="match status" value="1"/>
</dbReference>
<evidence type="ECO:0000313" key="2">
    <source>
        <dbReference type="EnsemblProtists" id="PYU1_T006346"/>
    </source>
</evidence>
<dbReference type="EnsemblProtists" id="PYU1_T006346">
    <property type="protein sequence ID" value="PYU1_T006346"/>
    <property type="gene ID" value="PYU1_G006334"/>
</dbReference>
<dbReference type="VEuPathDB" id="FungiDB:PYU1_G006334"/>
<dbReference type="SUPFAM" id="SSF52540">
    <property type="entry name" value="P-loop containing nucleoside triphosphate hydrolases"/>
    <property type="match status" value="1"/>
</dbReference>
<dbReference type="InterPro" id="IPR030383">
    <property type="entry name" value="G_VLIG_dom"/>
</dbReference>
<dbReference type="PROSITE" id="PS51717">
    <property type="entry name" value="G_VLIG"/>
    <property type="match status" value="1"/>
</dbReference>
<dbReference type="InParanoid" id="K3WN04"/>
<accession>K3WN04</accession>
<reference evidence="3" key="2">
    <citation type="submission" date="2010-04" db="EMBL/GenBank/DDBJ databases">
        <authorList>
            <person name="Buell R."/>
            <person name="Hamilton J."/>
            <person name="Hostetler J."/>
        </authorList>
    </citation>
    <scope>NUCLEOTIDE SEQUENCE [LARGE SCALE GENOMIC DNA]</scope>
    <source>
        <strain evidence="3">DAOM:BR144</strain>
    </source>
</reference>
<evidence type="ECO:0000313" key="3">
    <source>
        <dbReference type="Proteomes" id="UP000019132"/>
    </source>
</evidence>
<evidence type="ECO:0000259" key="1">
    <source>
        <dbReference type="PROSITE" id="PS51717"/>
    </source>
</evidence>
<dbReference type="AlphaFoldDB" id="K3WN04"/>
<dbReference type="eggNOG" id="ENOG502RR3F">
    <property type="taxonomic scope" value="Eukaryota"/>
</dbReference>
<dbReference type="Gene3D" id="3.40.50.300">
    <property type="entry name" value="P-loop containing nucleotide triphosphate hydrolases"/>
    <property type="match status" value="1"/>
</dbReference>
<name>K3WN04_GLOUD</name>